<sequence length="60" mass="7160">MLFIAIIAALFFLVFVRMFFVVIRWEIRWDMRLLEFGLHSFLLGAFGTMIALIYMGWLIV</sequence>
<organism evidence="2 3">
    <name type="scientific">Acidithiobacillus ferrooxidans</name>
    <name type="common">Thiobacillus ferrooxidans</name>
    <dbReference type="NCBI Taxonomy" id="920"/>
    <lineage>
        <taxon>Bacteria</taxon>
        <taxon>Pseudomonadati</taxon>
        <taxon>Pseudomonadota</taxon>
        <taxon>Acidithiobacillia</taxon>
        <taxon>Acidithiobacillales</taxon>
        <taxon>Acidithiobacillaceae</taxon>
        <taxon>Acidithiobacillus</taxon>
    </lineage>
</organism>
<accession>A0A179BML4</accession>
<evidence type="ECO:0000313" key="2">
    <source>
        <dbReference type="EMBL" id="OAP92966.1"/>
    </source>
</evidence>
<dbReference type="EMBL" id="LVXZ01000023">
    <property type="protein sequence ID" value="OAP92966.1"/>
    <property type="molecule type" value="Genomic_DNA"/>
</dbReference>
<proteinExistence type="predicted"/>
<reference evidence="2 3" key="1">
    <citation type="submission" date="2016-04" db="EMBL/GenBank/DDBJ databases">
        <title>Acidithiobacillus ferrooxidans genome sequencing and assembly.</title>
        <authorList>
            <person name="Zhou Z."/>
        </authorList>
    </citation>
    <scope>NUCLEOTIDE SEQUENCE [LARGE SCALE GENOMIC DNA]</scope>
    <source>
        <strain evidence="2 3">BY0502</strain>
    </source>
</reference>
<keyword evidence="3" id="KW-1185">Reference proteome</keyword>
<comment type="caution">
    <text evidence="2">The sequence shown here is derived from an EMBL/GenBank/DDBJ whole genome shotgun (WGS) entry which is preliminary data.</text>
</comment>
<keyword evidence="1" id="KW-0472">Membrane</keyword>
<feature type="transmembrane region" description="Helical" evidence="1">
    <location>
        <begin position="6"/>
        <end position="25"/>
    </location>
</feature>
<dbReference type="OrthoDB" id="9995003at2"/>
<name>A0A179BML4_ACIFR</name>
<evidence type="ECO:0000313" key="3">
    <source>
        <dbReference type="Proteomes" id="UP000078302"/>
    </source>
</evidence>
<dbReference type="AlphaFoldDB" id="A0A179BML4"/>
<evidence type="ECO:0000256" key="1">
    <source>
        <dbReference type="SAM" id="Phobius"/>
    </source>
</evidence>
<keyword evidence="1" id="KW-1133">Transmembrane helix</keyword>
<keyword evidence="1" id="KW-0812">Transmembrane</keyword>
<protein>
    <submittedName>
        <fullName evidence="2">Uncharacterized protein</fullName>
    </submittedName>
</protein>
<dbReference type="Proteomes" id="UP000078302">
    <property type="component" value="Unassembled WGS sequence"/>
</dbReference>
<feature type="transmembrane region" description="Helical" evidence="1">
    <location>
        <begin position="37"/>
        <end position="59"/>
    </location>
</feature>
<dbReference type="RefSeq" id="WP_064218142.1">
    <property type="nucleotide sequence ID" value="NZ_LVXZ01000023.1"/>
</dbReference>
<gene>
    <name evidence="2" type="ORF">A4H96_02585</name>
</gene>